<comment type="caution">
    <text evidence="6">The sequence shown here is derived from an EMBL/GenBank/DDBJ whole genome shotgun (WGS) entry which is preliminary data.</text>
</comment>
<dbReference type="CDD" id="cd13925">
    <property type="entry name" value="RPF"/>
    <property type="match status" value="1"/>
</dbReference>
<dbReference type="InterPro" id="IPR023346">
    <property type="entry name" value="Lysozyme-like_dom_sf"/>
</dbReference>
<dbReference type="Gene3D" id="3.10.350.10">
    <property type="entry name" value="LysM domain"/>
    <property type="match status" value="1"/>
</dbReference>
<evidence type="ECO:0000256" key="2">
    <source>
        <dbReference type="ARBA" id="ARBA00022801"/>
    </source>
</evidence>
<keyword evidence="2" id="KW-0378">Hydrolase</keyword>
<protein>
    <submittedName>
        <fullName evidence="6">Transglycosylase family protein</fullName>
    </submittedName>
</protein>
<dbReference type="InterPro" id="IPR052196">
    <property type="entry name" value="Bact_Kbp"/>
</dbReference>
<feature type="compositionally biased region" description="Low complexity" evidence="3">
    <location>
        <begin position="135"/>
        <end position="156"/>
    </location>
</feature>
<evidence type="ECO:0000256" key="1">
    <source>
        <dbReference type="ARBA" id="ARBA00010830"/>
    </source>
</evidence>
<evidence type="ECO:0000313" key="6">
    <source>
        <dbReference type="EMBL" id="MFD1236237.1"/>
    </source>
</evidence>
<gene>
    <name evidence="6" type="ORF">ACFQ34_23345</name>
</gene>
<dbReference type="Proteomes" id="UP001597182">
    <property type="component" value="Unassembled WGS sequence"/>
</dbReference>
<evidence type="ECO:0000256" key="4">
    <source>
        <dbReference type="SAM" id="SignalP"/>
    </source>
</evidence>
<name>A0ABW3VMD1_9PSEU</name>
<feature type="chain" id="PRO_5047108679" evidence="4">
    <location>
        <begin position="42"/>
        <end position="233"/>
    </location>
</feature>
<dbReference type="Pfam" id="PF01476">
    <property type="entry name" value="LysM"/>
    <property type="match status" value="1"/>
</dbReference>
<dbReference type="EMBL" id="JBHTMB010000211">
    <property type="protein sequence ID" value="MFD1236237.1"/>
    <property type="molecule type" value="Genomic_DNA"/>
</dbReference>
<dbReference type="PANTHER" id="PTHR34700">
    <property type="entry name" value="POTASSIUM BINDING PROTEIN KBP"/>
    <property type="match status" value="1"/>
</dbReference>
<dbReference type="PANTHER" id="PTHR34700:SF4">
    <property type="entry name" value="PHAGE-LIKE ELEMENT PBSX PROTEIN XKDP"/>
    <property type="match status" value="1"/>
</dbReference>
<dbReference type="SUPFAM" id="SSF53955">
    <property type="entry name" value="Lysozyme-like"/>
    <property type="match status" value="1"/>
</dbReference>
<dbReference type="InterPro" id="IPR018392">
    <property type="entry name" value="LysM"/>
</dbReference>
<dbReference type="InterPro" id="IPR036779">
    <property type="entry name" value="LysM_dom_sf"/>
</dbReference>
<dbReference type="SUPFAM" id="SSF54106">
    <property type="entry name" value="LysM domain"/>
    <property type="match status" value="1"/>
</dbReference>
<keyword evidence="7" id="KW-1185">Reference proteome</keyword>
<dbReference type="RefSeq" id="WP_339124331.1">
    <property type="nucleotide sequence ID" value="NZ_BAABKS010000012.1"/>
</dbReference>
<organism evidence="6 7">
    <name type="scientific">Pseudonocardia benzenivorans</name>
    <dbReference type="NCBI Taxonomy" id="228005"/>
    <lineage>
        <taxon>Bacteria</taxon>
        <taxon>Bacillati</taxon>
        <taxon>Actinomycetota</taxon>
        <taxon>Actinomycetes</taxon>
        <taxon>Pseudonocardiales</taxon>
        <taxon>Pseudonocardiaceae</taxon>
        <taxon>Pseudonocardia</taxon>
    </lineage>
</organism>
<keyword evidence="4" id="KW-0732">Signal</keyword>
<proteinExistence type="inferred from homology"/>
<dbReference type="Pfam" id="PF06737">
    <property type="entry name" value="Transglycosylas"/>
    <property type="match status" value="1"/>
</dbReference>
<evidence type="ECO:0000259" key="5">
    <source>
        <dbReference type="PROSITE" id="PS51782"/>
    </source>
</evidence>
<evidence type="ECO:0000256" key="3">
    <source>
        <dbReference type="SAM" id="MobiDB-lite"/>
    </source>
</evidence>
<sequence length="233" mass="23698">MARYRGQHRKTSSTARTLARTAVAGVVVGTPLLALAPAATAATDATWDRVAQCESGGNWAINTGNGFYGGLQFTASTWKAYGGTAYAPQANQATRAEQIAVAEKVLAGQGWGAWPVCSKKAGASGGSTPREVFAQASAPKAPKSTPAKPVKPVKPVESTAGKPADPPPAARESIRADKPAEAATGDYTVVAGDTLSGIAQTHGVAGGWKALVAKNQVFAANPNLIHPGDKVAL</sequence>
<feature type="domain" description="LysM" evidence="5">
    <location>
        <begin position="185"/>
        <end position="233"/>
    </location>
</feature>
<feature type="region of interest" description="Disordered" evidence="3">
    <location>
        <begin position="135"/>
        <end position="180"/>
    </location>
</feature>
<dbReference type="PROSITE" id="PS51782">
    <property type="entry name" value="LYSM"/>
    <property type="match status" value="1"/>
</dbReference>
<accession>A0ABW3VMD1</accession>
<dbReference type="CDD" id="cd00118">
    <property type="entry name" value="LysM"/>
    <property type="match status" value="1"/>
</dbReference>
<comment type="similarity">
    <text evidence="1">Belongs to the transglycosylase family. Rpf subfamily.</text>
</comment>
<dbReference type="Gene3D" id="1.10.530.10">
    <property type="match status" value="1"/>
</dbReference>
<evidence type="ECO:0000313" key="7">
    <source>
        <dbReference type="Proteomes" id="UP001597182"/>
    </source>
</evidence>
<feature type="signal peptide" evidence="4">
    <location>
        <begin position="1"/>
        <end position="41"/>
    </location>
</feature>
<reference evidence="7" key="1">
    <citation type="journal article" date="2019" name="Int. J. Syst. Evol. Microbiol.">
        <title>The Global Catalogue of Microorganisms (GCM) 10K type strain sequencing project: providing services to taxonomists for standard genome sequencing and annotation.</title>
        <authorList>
            <consortium name="The Broad Institute Genomics Platform"/>
            <consortium name="The Broad Institute Genome Sequencing Center for Infectious Disease"/>
            <person name="Wu L."/>
            <person name="Ma J."/>
        </authorList>
    </citation>
    <scope>NUCLEOTIDE SEQUENCE [LARGE SCALE GENOMIC DNA]</scope>
    <source>
        <strain evidence="7">CCUG 49018</strain>
    </source>
</reference>
<dbReference type="InterPro" id="IPR010618">
    <property type="entry name" value="RPF"/>
</dbReference>